<evidence type="ECO:0000256" key="7">
    <source>
        <dbReference type="ARBA" id="ARBA00022756"/>
    </source>
</evidence>
<evidence type="ECO:0000313" key="14">
    <source>
        <dbReference type="EMBL" id="GAA0953211.1"/>
    </source>
</evidence>
<keyword evidence="7" id="KW-0093">Biotin biosynthesis</keyword>
<keyword evidence="8 12" id="KW-0663">Pyridoxal phosphate</keyword>
<dbReference type="PROSITE" id="PS00599">
    <property type="entry name" value="AA_TRANSFER_CLASS_2"/>
    <property type="match status" value="1"/>
</dbReference>
<reference evidence="14 15" key="1">
    <citation type="journal article" date="2019" name="Int. J. Syst. Evol. Microbiol.">
        <title>The Global Catalogue of Microorganisms (GCM) 10K type strain sequencing project: providing services to taxonomists for standard genome sequencing and annotation.</title>
        <authorList>
            <consortium name="The Broad Institute Genomics Platform"/>
            <consortium name="The Broad Institute Genome Sequencing Center for Infectious Disease"/>
            <person name="Wu L."/>
            <person name="Ma J."/>
        </authorList>
    </citation>
    <scope>NUCLEOTIDE SEQUENCE [LARGE SCALE GENOMIC DNA]</scope>
    <source>
        <strain evidence="14 15">JCM 10977</strain>
    </source>
</reference>
<evidence type="ECO:0000256" key="11">
    <source>
        <dbReference type="ARBA" id="ARBA00047715"/>
    </source>
</evidence>
<dbReference type="Gene3D" id="3.90.1150.10">
    <property type="entry name" value="Aspartate Aminotransferase, domain 1"/>
    <property type="match status" value="1"/>
</dbReference>
<dbReference type="InterPro" id="IPR004839">
    <property type="entry name" value="Aminotransferase_I/II_large"/>
</dbReference>
<comment type="cofactor">
    <cofactor evidence="1 12">
        <name>pyridoxal 5'-phosphate</name>
        <dbReference type="ChEBI" id="CHEBI:597326"/>
    </cofactor>
</comment>
<dbReference type="EC" id="2.3.1.47" evidence="5"/>
<evidence type="ECO:0000313" key="15">
    <source>
        <dbReference type="Proteomes" id="UP001500542"/>
    </source>
</evidence>
<dbReference type="SUPFAM" id="SSF53383">
    <property type="entry name" value="PLP-dependent transferases"/>
    <property type="match status" value="1"/>
</dbReference>
<evidence type="ECO:0000256" key="8">
    <source>
        <dbReference type="ARBA" id="ARBA00022898"/>
    </source>
</evidence>
<dbReference type="InterPro" id="IPR001917">
    <property type="entry name" value="Aminotrans_II_pyridoxalP_BS"/>
</dbReference>
<evidence type="ECO:0000256" key="6">
    <source>
        <dbReference type="ARBA" id="ARBA00022679"/>
    </source>
</evidence>
<comment type="caution">
    <text evidence="14">The sequence shown here is derived from an EMBL/GenBank/DDBJ whole genome shotgun (WGS) entry which is preliminary data.</text>
</comment>
<dbReference type="RefSeq" id="WP_343976757.1">
    <property type="nucleotide sequence ID" value="NZ_BAAAHK010000013.1"/>
</dbReference>
<sequence length="370" mass="38417">MLEDWLAPKAAALESRGLTRRLRPRPADEVLIDLAGNDYLGLARDPRVVEAAVAAVREWGTGSTASRLVTGTTELHAELESELAAYTGHEAGLVFSSGYLANLGIITALGGPGTLLVSDEHVHASIVDACRLARSRVEVVPHSDLDSIGKVLAERKEPHAIVLVESVYSVLGDAAPLEALAALALKHNALLLVDEAHGLGVTGNGRGSVAAADLAGLDHVLVTMTLSKAMASQGGAVLGPTILRDHLINRARPFIFDTALNPAACAAALAALRILQGEPARPRRIHETAARLAEACEVMPSSGAVVSVPMPGPREAVAAAEVCLAAGVRVGVFRPPSVPDGISRLRLTARADLSTADVDRACAIISSAIR</sequence>
<proteinExistence type="inferred from homology"/>
<dbReference type="InterPro" id="IPR015424">
    <property type="entry name" value="PyrdxlP-dep_Trfase"/>
</dbReference>
<comment type="subunit">
    <text evidence="4">Homodimer.</text>
</comment>
<dbReference type="Gene3D" id="3.40.640.10">
    <property type="entry name" value="Type I PLP-dependent aspartate aminotransferase-like (Major domain)"/>
    <property type="match status" value="1"/>
</dbReference>
<evidence type="ECO:0000256" key="1">
    <source>
        <dbReference type="ARBA" id="ARBA00001933"/>
    </source>
</evidence>
<dbReference type="Pfam" id="PF00155">
    <property type="entry name" value="Aminotran_1_2"/>
    <property type="match status" value="1"/>
</dbReference>
<dbReference type="PANTHER" id="PTHR13693">
    <property type="entry name" value="CLASS II AMINOTRANSFERASE/8-AMINO-7-OXONONANOATE SYNTHASE"/>
    <property type="match status" value="1"/>
</dbReference>
<evidence type="ECO:0000256" key="4">
    <source>
        <dbReference type="ARBA" id="ARBA00011738"/>
    </source>
</evidence>
<evidence type="ECO:0000256" key="2">
    <source>
        <dbReference type="ARBA" id="ARBA00004746"/>
    </source>
</evidence>
<comment type="catalytic activity">
    <reaction evidence="11">
        <text>6-carboxyhexanoyl-[ACP] + L-alanine + H(+) = (8S)-8-amino-7-oxononanoate + holo-[ACP] + CO2</text>
        <dbReference type="Rhea" id="RHEA:42288"/>
        <dbReference type="Rhea" id="RHEA-COMP:9685"/>
        <dbReference type="Rhea" id="RHEA-COMP:9955"/>
        <dbReference type="ChEBI" id="CHEBI:15378"/>
        <dbReference type="ChEBI" id="CHEBI:16526"/>
        <dbReference type="ChEBI" id="CHEBI:57972"/>
        <dbReference type="ChEBI" id="CHEBI:64479"/>
        <dbReference type="ChEBI" id="CHEBI:78846"/>
        <dbReference type="ChEBI" id="CHEBI:149468"/>
        <dbReference type="EC" id="2.3.1.47"/>
    </reaction>
</comment>
<dbReference type="Proteomes" id="UP001500542">
    <property type="component" value="Unassembled WGS sequence"/>
</dbReference>
<organism evidence="14 15">
    <name type="scientific">Kribbella koreensis</name>
    <dbReference type="NCBI Taxonomy" id="57909"/>
    <lineage>
        <taxon>Bacteria</taxon>
        <taxon>Bacillati</taxon>
        <taxon>Actinomycetota</taxon>
        <taxon>Actinomycetes</taxon>
        <taxon>Propionibacteriales</taxon>
        <taxon>Kribbellaceae</taxon>
        <taxon>Kribbella</taxon>
    </lineage>
</organism>
<keyword evidence="15" id="KW-1185">Reference proteome</keyword>
<comment type="similarity">
    <text evidence="3">Belongs to the class-II pyridoxal-phosphate-dependent aminotransferase family. BioF subfamily.</text>
</comment>
<feature type="domain" description="Aminotransferase class I/classII large" evidence="13">
    <location>
        <begin position="31"/>
        <end position="365"/>
    </location>
</feature>
<dbReference type="InterPro" id="IPR050087">
    <property type="entry name" value="AON_synthase_class-II"/>
</dbReference>
<evidence type="ECO:0000256" key="5">
    <source>
        <dbReference type="ARBA" id="ARBA00013187"/>
    </source>
</evidence>
<dbReference type="InterPro" id="IPR015421">
    <property type="entry name" value="PyrdxlP-dep_Trfase_major"/>
</dbReference>
<evidence type="ECO:0000256" key="12">
    <source>
        <dbReference type="RuleBase" id="RU003693"/>
    </source>
</evidence>
<protein>
    <recommendedName>
        <fullName evidence="5">8-amino-7-oxononanoate synthase</fullName>
        <ecNumber evidence="5">2.3.1.47</ecNumber>
    </recommendedName>
    <alternativeName>
        <fullName evidence="9">7-keto-8-amino-pelargonic acid synthase</fullName>
    </alternativeName>
    <alternativeName>
        <fullName evidence="10">8-amino-7-ketopelargonate synthase</fullName>
    </alternativeName>
</protein>
<dbReference type="PANTHER" id="PTHR13693:SF100">
    <property type="entry name" value="8-AMINO-7-OXONONANOATE SYNTHASE"/>
    <property type="match status" value="1"/>
</dbReference>
<name>A0ABN1R8H8_9ACTN</name>
<dbReference type="InterPro" id="IPR015422">
    <property type="entry name" value="PyrdxlP-dep_Trfase_small"/>
</dbReference>
<gene>
    <name evidence="14" type="ORF">GCM10009554_57290</name>
</gene>
<evidence type="ECO:0000256" key="9">
    <source>
        <dbReference type="ARBA" id="ARBA00032610"/>
    </source>
</evidence>
<evidence type="ECO:0000256" key="3">
    <source>
        <dbReference type="ARBA" id="ARBA00010008"/>
    </source>
</evidence>
<accession>A0ABN1R8H8</accession>
<dbReference type="EMBL" id="BAAAHK010000013">
    <property type="protein sequence ID" value="GAA0953211.1"/>
    <property type="molecule type" value="Genomic_DNA"/>
</dbReference>
<evidence type="ECO:0000256" key="10">
    <source>
        <dbReference type="ARBA" id="ARBA00033381"/>
    </source>
</evidence>
<comment type="pathway">
    <text evidence="2">Cofactor biosynthesis; biotin biosynthesis.</text>
</comment>
<keyword evidence="6" id="KW-0808">Transferase</keyword>
<evidence type="ECO:0000259" key="13">
    <source>
        <dbReference type="Pfam" id="PF00155"/>
    </source>
</evidence>